<organism evidence="2 3">
    <name type="scientific">Microbacterium esteraromaticum</name>
    <dbReference type="NCBI Taxonomy" id="57043"/>
    <lineage>
        <taxon>Bacteria</taxon>
        <taxon>Bacillati</taxon>
        <taxon>Actinomycetota</taxon>
        <taxon>Actinomycetes</taxon>
        <taxon>Micrococcales</taxon>
        <taxon>Microbacteriaceae</taxon>
        <taxon>Microbacterium</taxon>
    </lineage>
</organism>
<evidence type="ECO:0000313" key="3">
    <source>
        <dbReference type="Proteomes" id="UP000515708"/>
    </source>
</evidence>
<gene>
    <name evidence="2" type="ORF">FVO59_11860</name>
</gene>
<dbReference type="EMBL" id="CP043732">
    <property type="protein sequence ID" value="QMU97824.1"/>
    <property type="molecule type" value="Genomic_DNA"/>
</dbReference>
<accession>A0A7D8ADX2</accession>
<reference evidence="2 3" key="1">
    <citation type="journal article" date="2020" name="Front. Microbiol.">
        <title>Design of Bacterial Strain-Specific qPCR Assays Using NGS Data and Publicly Available Resources and Its Application to Track Biocontrol Strains.</title>
        <authorList>
            <person name="Hernandez I."/>
            <person name="Sant C."/>
            <person name="Martinez R."/>
            <person name="Fernandez C."/>
        </authorList>
    </citation>
    <scope>NUCLEOTIDE SEQUENCE [LARGE SCALE GENOMIC DNA]</scope>
    <source>
        <strain evidence="2 3">B24</strain>
    </source>
</reference>
<evidence type="ECO:0000256" key="1">
    <source>
        <dbReference type="SAM" id="Coils"/>
    </source>
</evidence>
<dbReference type="Proteomes" id="UP000515708">
    <property type="component" value="Chromosome"/>
</dbReference>
<name>A0A7D8ADX2_9MICO</name>
<dbReference type="RefSeq" id="WP_182252826.1">
    <property type="nucleotide sequence ID" value="NZ_CP043732.1"/>
</dbReference>
<feature type="coiled-coil region" evidence="1">
    <location>
        <begin position="28"/>
        <end position="55"/>
    </location>
</feature>
<dbReference type="AlphaFoldDB" id="A0A7D8ADX2"/>
<protein>
    <submittedName>
        <fullName evidence="2">Uncharacterized protein</fullName>
    </submittedName>
</protein>
<sequence>MTNIDEAWTRLKDDLTNGVLRGEGAEDVRAVLDALDAARRERDEARADILRMGQDETRALYERDALAAVIERARAWAEDPYNRQTGRISGLDNVLSAVPADVLRNPYRETKERDR</sequence>
<keyword evidence="1" id="KW-0175">Coiled coil</keyword>
<proteinExistence type="predicted"/>
<evidence type="ECO:0000313" key="2">
    <source>
        <dbReference type="EMBL" id="QMU97824.1"/>
    </source>
</evidence>